<dbReference type="Gene3D" id="3.30.870.10">
    <property type="entry name" value="Endonuclease Chain A"/>
    <property type="match status" value="2"/>
</dbReference>
<dbReference type="Pfam" id="PF13091">
    <property type="entry name" value="PLDc_2"/>
    <property type="match status" value="2"/>
</dbReference>
<dbReference type="PROSITE" id="PS50035">
    <property type="entry name" value="PLD"/>
    <property type="match status" value="2"/>
</dbReference>
<name>A0A4R2LXA1_9FIRM</name>
<dbReference type="GO" id="GO:0030572">
    <property type="term" value="F:phosphatidyltransferase activity"/>
    <property type="evidence" value="ECO:0007669"/>
    <property type="project" value="UniProtKB-ARBA"/>
</dbReference>
<dbReference type="Proteomes" id="UP000295711">
    <property type="component" value="Unassembled WGS sequence"/>
</dbReference>
<dbReference type="AlphaFoldDB" id="A0A4R2LXA1"/>
<dbReference type="SMART" id="SM00155">
    <property type="entry name" value="PLDc"/>
    <property type="match status" value="2"/>
</dbReference>
<evidence type="ECO:0000313" key="3">
    <source>
        <dbReference type="EMBL" id="TCO84862.1"/>
    </source>
</evidence>
<feature type="domain" description="PLD phosphodiesterase" evidence="2">
    <location>
        <begin position="155"/>
        <end position="177"/>
    </location>
</feature>
<comment type="caution">
    <text evidence="3">The sequence shown here is derived from an EMBL/GenBank/DDBJ whole genome shotgun (WGS) entry which is preliminary data.</text>
</comment>
<keyword evidence="4" id="KW-1185">Reference proteome</keyword>
<protein>
    <submittedName>
        <fullName evidence="3">Phosphatidylserine/phosphatidylglycerophosphate/ cardiolipin synthase-like enzyme</fullName>
    </submittedName>
</protein>
<feature type="transmembrane region" description="Helical" evidence="1">
    <location>
        <begin position="12"/>
        <end position="31"/>
    </location>
</feature>
<organism evidence="3 4">
    <name type="scientific">Frisingicoccus caecimuris</name>
    <dbReference type="NCBI Taxonomy" id="1796636"/>
    <lineage>
        <taxon>Bacteria</taxon>
        <taxon>Bacillati</taxon>
        <taxon>Bacillota</taxon>
        <taxon>Clostridia</taxon>
        <taxon>Lachnospirales</taxon>
        <taxon>Lachnospiraceae</taxon>
        <taxon>Frisingicoccus</taxon>
    </lineage>
</organism>
<dbReference type="SUPFAM" id="SSF56024">
    <property type="entry name" value="Phospholipase D/nuclease"/>
    <property type="match status" value="2"/>
</dbReference>
<reference evidence="3 4" key="1">
    <citation type="submission" date="2019-03" db="EMBL/GenBank/DDBJ databases">
        <title>Genomic Encyclopedia of Type Strains, Phase IV (KMG-IV): sequencing the most valuable type-strain genomes for metagenomic binning, comparative biology and taxonomic classification.</title>
        <authorList>
            <person name="Goeker M."/>
        </authorList>
    </citation>
    <scope>NUCLEOTIDE SEQUENCE [LARGE SCALE GENOMIC DNA]</scope>
    <source>
        <strain evidence="3 4">DSM 28559</strain>
    </source>
</reference>
<evidence type="ECO:0000256" key="1">
    <source>
        <dbReference type="SAM" id="Phobius"/>
    </source>
</evidence>
<accession>A0A4R2LXA1</accession>
<keyword evidence="1" id="KW-0812">Transmembrane</keyword>
<dbReference type="EMBL" id="SLXA01000005">
    <property type="protein sequence ID" value="TCO84862.1"/>
    <property type="molecule type" value="Genomic_DNA"/>
</dbReference>
<keyword evidence="1" id="KW-0472">Membrane</keyword>
<dbReference type="CDD" id="cd09113">
    <property type="entry name" value="PLDc_ymdC_like_2"/>
    <property type="match status" value="1"/>
</dbReference>
<dbReference type="PANTHER" id="PTHR21248">
    <property type="entry name" value="CARDIOLIPIN SYNTHASE"/>
    <property type="match status" value="1"/>
</dbReference>
<dbReference type="PANTHER" id="PTHR21248:SF12">
    <property type="entry name" value="CARDIOLIPIN SYNTHASE C"/>
    <property type="match status" value="1"/>
</dbReference>
<proteinExistence type="predicted"/>
<sequence length="472" mass="53994">MDFFKKHRFGCLIIAAVLYLFVGAMAPFAIYPEISEQTKAMVSTEHFFENTASGDRAMILETGQSAWEERIRLIDKAEKRIVLTTFDMREGQSTEDVLSVILHKADEGVSVKILIDGISVFLRMEGRPVFYALSTHPNVEIKIYNPVNILLPWRLQGRMHDKYMMVDEKAYLLGGRNSFDYFIGNYETENNSLDREVLVYNPGSNGSIKQLETYFDSVWYMGICRLFHDDSRLAAHPRVVEQRKILEERYTCLRENHPELFEDYDYAEVTCPVDGVKLVTNPTGIYAKEPVVFYIISELMKGAGERVDLHTPYIVCNDYMYEKLAEVADDVQNPRMVINSVENGDNIVASSDYLWNKPSVIDIGFDLYEYDGGTSTHGKSIVIDDDIAIVGSYNFDLRSSYMDTEMMLVVKSPGLAAELQSNMDILERDCRHVVDAEKDEVPEHLNVTELPVGQYMIMRLIGLVLKPFRFVI</sequence>
<evidence type="ECO:0000313" key="4">
    <source>
        <dbReference type="Proteomes" id="UP000295711"/>
    </source>
</evidence>
<dbReference type="InterPro" id="IPR025202">
    <property type="entry name" value="PLD-like_dom"/>
</dbReference>
<evidence type="ECO:0000259" key="2">
    <source>
        <dbReference type="PROSITE" id="PS50035"/>
    </source>
</evidence>
<dbReference type="GO" id="GO:0032049">
    <property type="term" value="P:cardiolipin biosynthetic process"/>
    <property type="evidence" value="ECO:0007669"/>
    <property type="project" value="UniProtKB-ARBA"/>
</dbReference>
<feature type="domain" description="PLD phosphodiesterase" evidence="2">
    <location>
        <begin position="372"/>
        <end position="399"/>
    </location>
</feature>
<keyword evidence="1" id="KW-1133">Transmembrane helix</keyword>
<gene>
    <name evidence="3" type="ORF">EV212_105129</name>
</gene>
<dbReference type="InterPro" id="IPR001736">
    <property type="entry name" value="PLipase_D/transphosphatidylase"/>
</dbReference>
<dbReference type="RefSeq" id="WP_243115500.1">
    <property type="nucleotide sequence ID" value="NZ_JANKAQ010000007.1"/>
</dbReference>